<protein>
    <submittedName>
        <fullName evidence="5">Type I restriction enzyme, S subunit</fullName>
        <ecNumber evidence="5">3.1.21.3</ecNumber>
    </submittedName>
</protein>
<sequence length="456" mass="50089">MFRDLPRYGSYKVAGEWVADIPLSWGWEPARTIFGERKNAGHVEEPMLSVTIGRGVIPQADLLSSTSKKDSSNVDKSKYKLVEPGDVVYNKMRAWQGAAGGSKYRGIVSPAYIVMSPRDALTEYMHHVVRTPQFAKEAERWSYGITSDQWSLRPEHFKMIRFPVPPADEQAAIVKYLAHANARIDKAIAAKRRLIALLEEQTSSLRHEALGESAGQWPVRRLKTLLIRVDQGVSPQAENQMPSPDDWGVLKAGCVNGGVFRPDQIKRLPDGFAVPASLRVANGDVLVARASGSPNLVGSTARVTGLRGKAILSDKTFRLIVRPTVDPDFLVMAMNSYSYRQQVQGAISGAEGLANNLPVTALRSFVFPMPPLTEQREIVERVTTEAARTLDTIARVAGEAQLLQEFRTRLIADVVTGQVDVRAIAVTLPDAPESFDNNTASATDDDLEEALSEGEE</sequence>
<dbReference type="Gene3D" id="3.90.220.20">
    <property type="entry name" value="DNA methylase specificity domains"/>
    <property type="match status" value="2"/>
</dbReference>
<dbReference type="GO" id="GO:0003677">
    <property type="term" value="F:DNA binding"/>
    <property type="evidence" value="ECO:0007669"/>
    <property type="project" value="UniProtKB-KW"/>
</dbReference>
<dbReference type="InterPro" id="IPR051212">
    <property type="entry name" value="Type-I_RE_S_subunit"/>
</dbReference>
<evidence type="ECO:0000256" key="1">
    <source>
        <dbReference type="ARBA" id="ARBA00022747"/>
    </source>
</evidence>
<reference evidence="4 6" key="1">
    <citation type="journal article" date="2017" name="Elife">
        <title>Extensive horizontal gene transfer in cheese-associated bacteria.</title>
        <authorList>
            <person name="Bonham K.S."/>
            <person name="Wolfe B.E."/>
            <person name="Dutton R.J."/>
        </authorList>
    </citation>
    <scope>NUCLEOTIDE SEQUENCE [LARGE SCALE GENOMIC DNA]</scope>
    <source>
        <strain evidence="4 6">738_8</strain>
    </source>
</reference>
<evidence type="ECO:0000313" key="4">
    <source>
        <dbReference type="EMBL" id="PCC53028.1"/>
    </source>
</evidence>
<keyword evidence="1" id="KW-0680">Restriction system</keyword>
<evidence type="ECO:0000256" key="3">
    <source>
        <dbReference type="SAM" id="MobiDB-lite"/>
    </source>
</evidence>
<dbReference type="InterPro" id="IPR044946">
    <property type="entry name" value="Restrct_endonuc_typeI_TRD_sf"/>
</dbReference>
<dbReference type="GO" id="GO:0009035">
    <property type="term" value="F:type I site-specific deoxyribonuclease activity"/>
    <property type="evidence" value="ECO:0007669"/>
    <property type="project" value="UniProtKB-EC"/>
</dbReference>
<dbReference type="SUPFAM" id="SSF116734">
    <property type="entry name" value="DNA methylase specificity domain"/>
    <property type="match status" value="2"/>
</dbReference>
<name>A0A2A3ZNA3_BREAU</name>
<gene>
    <name evidence="5" type="ORF">BAURA63_00826</name>
    <name evidence="4" type="ORF">CIK59_12910</name>
</gene>
<dbReference type="AlphaFoldDB" id="A0A2A3ZNA3"/>
<dbReference type="RefSeq" id="WP_096146708.1">
    <property type="nucleotide sequence ID" value="NZ_NRHA01000014.1"/>
</dbReference>
<dbReference type="Proteomes" id="UP000217881">
    <property type="component" value="Unassembled WGS sequence"/>
</dbReference>
<dbReference type="EMBL" id="NRHA01000014">
    <property type="protein sequence ID" value="PCC53028.1"/>
    <property type="molecule type" value="Genomic_DNA"/>
</dbReference>
<evidence type="ECO:0000313" key="6">
    <source>
        <dbReference type="Proteomes" id="UP000217881"/>
    </source>
</evidence>
<organism evidence="4 6">
    <name type="scientific">Brevibacterium aurantiacum</name>
    <dbReference type="NCBI Taxonomy" id="273384"/>
    <lineage>
        <taxon>Bacteria</taxon>
        <taxon>Bacillati</taxon>
        <taxon>Actinomycetota</taxon>
        <taxon>Actinomycetes</taxon>
        <taxon>Micrococcales</taxon>
        <taxon>Brevibacteriaceae</taxon>
        <taxon>Brevibacterium</taxon>
    </lineage>
</organism>
<evidence type="ECO:0000256" key="2">
    <source>
        <dbReference type="ARBA" id="ARBA00023125"/>
    </source>
</evidence>
<dbReference type="PANTHER" id="PTHR43140">
    <property type="entry name" value="TYPE-1 RESTRICTION ENZYME ECOKI SPECIFICITY PROTEIN"/>
    <property type="match status" value="1"/>
</dbReference>
<dbReference type="CDD" id="cd16961">
    <property type="entry name" value="RMtype1_S_TRD-CR_like"/>
    <property type="match status" value="1"/>
</dbReference>
<evidence type="ECO:0000313" key="5">
    <source>
        <dbReference type="EMBL" id="SMX70219.1"/>
    </source>
</evidence>
<dbReference type="EC" id="3.1.21.3" evidence="5"/>
<dbReference type="GO" id="GO:0009307">
    <property type="term" value="P:DNA restriction-modification system"/>
    <property type="evidence" value="ECO:0007669"/>
    <property type="project" value="UniProtKB-KW"/>
</dbReference>
<proteinExistence type="predicted"/>
<feature type="region of interest" description="Disordered" evidence="3">
    <location>
        <begin position="432"/>
        <end position="456"/>
    </location>
</feature>
<dbReference type="PANTHER" id="PTHR43140:SF1">
    <property type="entry name" value="TYPE I RESTRICTION ENZYME ECOKI SPECIFICITY SUBUNIT"/>
    <property type="match status" value="1"/>
</dbReference>
<evidence type="ECO:0000313" key="7">
    <source>
        <dbReference type="Proteomes" id="UP000234327"/>
    </source>
</evidence>
<dbReference type="Proteomes" id="UP000234327">
    <property type="component" value="Unassembled WGS sequence"/>
</dbReference>
<accession>A0A2A3ZNA3</accession>
<feature type="compositionally biased region" description="Acidic residues" evidence="3">
    <location>
        <begin position="443"/>
        <end position="456"/>
    </location>
</feature>
<keyword evidence="2" id="KW-0238">DNA-binding</keyword>
<keyword evidence="5" id="KW-0378">Hydrolase</keyword>
<reference evidence="5 7" key="2">
    <citation type="submission" date="2017-03" db="EMBL/GenBank/DDBJ databases">
        <authorList>
            <person name="Afonso C.L."/>
            <person name="Miller P.J."/>
            <person name="Scott M.A."/>
            <person name="Spackman E."/>
            <person name="Goraichik I."/>
            <person name="Dimitrov K.M."/>
            <person name="Suarez D.L."/>
            <person name="Swayne D.E."/>
        </authorList>
    </citation>
    <scope>NUCLEOTIDE SEQUENCE [LARGE SCALE GENOMIC DNA]</scope>
    <source>
        <strain evidence="5">6</strain>
        <strain evidence="7">6(3)</strain>
    </source>
</reference>
<dbReference type="EMBL" id="FXYZ01000003">
    <property type="protein sequence ID" value="SMX70219.1"/>
    <property type="molecule type" value="Genomic_DNA"/>
</dbReference>
<accession>A0A2H1I4U0</accession>